<dbReference type="Pfam" id="PF13668">
    <property type="entry name" value="Ferritin_2"/>
    <property type="match status" value="1"/>
</dbReference>
<organism evidence="2 3">
    <name type="scientific">Amniculicola lignicola CBS 123094</name>
    <dbReference type="NCBI Taxonomy" id="1392246"/>
    <lineage>
        <taxon>Eukaryota</taxon>
        <taxon>Fungi</taxon>
        <taxon>Dikarya</taxon>
        <taxon>Ascomycota</taxon>
        <taxon>Pezizomycotina</taxon>
        <taxon>Dothideomycetes</taxon>
        <taxon>Pleosporomycetidae</taxon>
        <taxon>Pleosporales</taxon>
        <taxon>Amniculicolaceae</taxon>
        <taxon>Amniculicola</taxon>
    </lineage>
</organism>
<evidence type="ECO:0000313" key="3">
    <source>
        <dbReference type="Proteomes" id="UP000799779"/>
    </source>
</evidence>
<protein>
    <submittedName>
        <fullName evidence="2">Late sexual development protein</fullName>
    </submittedName>
</protein>
<name>A0A6A5WAC1_9PLEO</name>
<dbReference type="OrthoDB" id="5293813at2759"/>
<feature type="region of interest" description="Disordered" evidence="1">
    <location>
        <begin position="1"/>
        <end position="32"/>
    </location>
</feature>
<feature type="compositionally biased region" description="Polar residues" evidence="1">
    <location>
        <begin position="1"/>
        <end position="12"/>
    </location>
</feature>
<dbReference type="Proteomes" id="UP000799779">
    <property type="component" value="Unassembled WGS sequence"/>
</dbReference>
<evidence type="ECO:0000313" key="2">
    <source>
        <dbReference type="EMBL" id="KAF1994566.1"/>
    </source>
</evidence>
<evidence type="ECO:0000256" key="1">
    <source>
        <dbReference type="SAM" id="MobiDB-lite"/>
    </source>
</evidence>
<proteinExistence type="predicted"/>
<dbReference type="EMBL" id="ML977656">
    <property type="protein sequence ID" value="KAF1994566.1"/>
    <property type="molecule type" value="Genomic_DNA"/>
</dbReference>
<accession>A0A6A5WAC1</accession>
<reference evidence="2" key="1">
    <citation type="journal article" date="2020" name="Stud. Mycol.">
        <title>101 Dothideomycetes genomes: a test case for predicting lifestyles and emergence of pathogens.</title>
        <authorList>
            <person name="Haridas S."/>
            <person name="Albert R."/>
            <person name="Binder M."/>
            <person name="Bloem J."/>
            <person name="Labutti K."/>
            <person name="Salamov A."/>
            <person name="Andreopoulos B."/>
            <person name="Baker S."/>
            <person name="Barry K."/>
            <person name="Bills G."/>
            <person name="Bluhm B."/>
            <person name="Cannon C."/>
            <person name="Castanera R."/>
            <person name="Culley D."/>
            <person name="Daum C."/>
            <person name="Ezra D."/>
            <person name="Gonzalez J."/>
            <person name="Henrissat B."/>
            <person name="Kuo A."/>
            <person name="Liang C."/>
            <person name="Lipzen A."/>
            <person name="Lutzoni F."/>
            <person name="Magnuson J."/>
            <person name="Mondo S."/>
            <person name="Nolan M."/>
            <person name="Ohm R."/>
            <person name="Pangilinan J."/>
            <person name="Park H.-J."/>
            <person name="Ramirez L."/>
            <person name="Alfaro M."/>
            <person name="Sun H."/>
            <person name="Tritt A."/>
            <person name="Yoshinaga Y."/>
            <person name="Zwiers L.-H."/>
            <person name="Turgeon B."/>
            <person name="Goodwin S."/>
            <person name="Spatafora J."/>
            <person name="Crous P."/>
            <person name="Grigoriev I."/>
        </authorList>
    </citation>
    <scope>NUCLEOTIDE SEQUENCE</scope>
    <source>
        <strain evidence="2">CBS 123094</strain>
    </source>
</reference>
<gene>
    <name evidence="2" type="ORF">P154DRAFT_624649</name>
</gene>
<sequence>MDRPMTNGNRTSPAAKRDFSPDGKYFPTPNGLPNPTQDQILQIQKAAFGTLPNGPPPAKVSEEGLTNLRLLALNELFEVAFFTELIHNVTNKVHGYDLGHGHNYVLDSLKAIQSQEELHALNVNGALKKFNAGPIEPCRYSFPVTDFQSAINLAATFTDLVLGTLQDVNFIFAQNGDAGLVRGVSSVLGNEAEQEGFYHVLQSKRPTTLPFLTTSVRDFAFTALQSFFIPGSCPNIGTIKLKTFAPLNVLTTGIKPVTQSLKFSFSLSKSGGSDWESFRIVYINQQNLPVVKKLQNVDVKGDVVTFHADFPFDEFTMNGLTIAAVVKGDGPFPTAAAVADVAIFGPGLIEV</sequence>
<keyword evidence="3" id="KW-1185">Reference proteome</keyword>
<dbReference type="AlphaFoldDB" id="A0A6A5WAC1"/>